<dbReference type="STRING" id="395494.Galf_1300"/>
<dbReference type="HOGENOM" id="CLU_152445_1_1_4"/>
<reference evidence="1 2" key="1">
    <citation type="submission" date="2010-08" db="EMBL/GenBank/DDBJ databases">
        <title>Complete sequence of Gallionella capsiferriformans ES-2.</title>
        <authorList>
            <consortium name="US DOE Joint Genome Institute"/>
            <person name="Lucas S."/>
            <person name="Copeland A."/>
            <person name="Lapidus A."/>
            <person name="Cheng J.-F."/>
            <person name="Bruce D."/>
            <person name="Goodwin L."/>
            <person name="Pitluck S."/>
            <person name="Chertkov O."/>
            <person name="Davenport K.W."/>
            <person name="Detter J.C."/>
            <person name="Han C."/>
            <person name="Tapia R."/>
            <person name="Land M."/>
            <person name="Hauser L."/>
            <person name="Chang Y.-J."/>
            <person name="Jeffries C."/>
            <person name="Kyrpides N."/>
            <person name="Ivanova N."/>
            <person name="Mikhailova N."/>
            <person name="Shelobolina E.S."/>
            <person name="Picardal F."/>
            <person name="Roden E."/>
            <person name="Emerson D."/>
            <person name="Woyke T."/>
        </authorList>
    </citation>
    <scope>NUCLEOTIDE SEQUENCE [LARGE SCALE GENOMIC DNA]</scope>
    <source>
        <strain evidence="1 2">ES-2</strain>
    </source>
</reference>
<organism evidence="1 2">
    <name type="scientific">Gallionella capsiferriformans (strain ES-2)</name>
    <name type="common">Gallionella ferruginea capsiferriformans (strain ES-2)</name>
    <dbReference type="NCBI Taxonomy" id="395494"/>
    <lineage>
        <taxon>Bacteria</taxon>
        <taxon>Pseudomonadati</taxon>
        <taxon>Pseudomonadota</taxon>
        <taxon>Betaproteobacteria</taxon>
        <taxon>Nitrosomonadales</taxon>
        <taxon>Gallionellaceae</taxon>
        <taxon>Gallionella</taxon>
    </lineage>
</organism>
<gene>
    <name evidence="1" type="ordered locus">Galf_1300</name>
</gene>
<dbReference type="NCBIfam" id="TIGR02683">
    <property type="entry name" value="upstrm_HI1419"/>
    <property type="match status" value="1"/>
</dbReference>
<dbReference type="EMBL" id="CP002159">
    <property type="protein sequence ID" value="ADL55327.1"/>
    <property type="molecule type" value="Genomic_DNA"/>
</dbReference>
<protein>
    <submittedName>
        <fullName evidence="1">Addiction module killer protein</fullName>
    </submittedName>
</protein>
<dbReference type="PIRSF" id="PIRSF028744">
    <property type="entry name" value="Addict_mod_HI1419"/>
    <property type="match status" value="1"/>
</dbReference>
<keyword evidence="2" id="KW-1185">Reference proteome</keyword>
<dbReference type="KEGG" id="gca:Galf_1300"/>
<dbReference type="RefSeq" id="WP_013293266.1">
    <property type="nucleotide sequence ID" value="NC_014394.1"/>
</dbReference>
<proteinExistence type="predicted"/>
<dbReference type="AlphaFoldDB" id="D9SFN0"/>
<dbReference type="PANTHER" id="PTHR41791">
    <property type="entry name" value="SSL7039 PROTEIN"/>
    <property type="match status" value="1"/>
</dbReference>
<accession>D9SFN0</accession>
<sequence>MKIKVEEYICQDGSNPYKTWFDDLDPQAAAKIVTAKLRLELGNTSSVKWFDGIGEYVIDWGPGYRVYLAKDGDTLIILFGGGTKRGQQKDIDKAKALHHEYKLRKKAKSAASKTEKTKR</sequence>
<dbReference type="PANTHER" id="PTHR41791:SF1">
    <property type="entry name" value="SSL7039 PROTEIN"/>
    <property type="match status" value="1"/>
</dbReference>
<evidence type="ECO:0000313" key="2">
    <source>
        <dbReference type="Proteomes" id="UP000001235"/>
    </source>
</evidence>
<name>D9SFN0_GALCS</name>
<dbReference type="InterPro" id="IPR014056">
    <property type="entry name" value="TypeIITA-like_toxin_pred"/>
</dbReference>
<dbReference type="eggNOG" id="COG3657">
    <property type="taxonomic scope" value="Bacteria"/>
</dbReference>
<dbReference type="Proteomes" id="UP000001235">
    <property type="component" value="Chromosome"/>
</dbReference>
<dbReference type="OrthoDB" id="9800258at2"/>
<evidence type="ECO:0000313" key="1">
    <source>
        <dbReference type="EMBL" id="ADL55327.1"/>
    </source>
</evidence>